<dbReference type="PANTHER" id="PTHR39344:SF1">
    <property type="entry name" value="UPF0182 PROTEIN SLL1060"/>
    <property type="match status" value="1"/>
</dbReference>
<keyword evidence="4 6" id="KW-0472">Membrane</keyword>
<reference evidence="7" key="1">
    <citation type="submission" date="2020-05" db="EMBL/GenBank/DDBJ databases">
        <authorList>
            <person name="Chiriac C."/>
            <person name="Salcher M."/>
            <person name="Ghai R."/>
            <person name="Kavagutti S V."/>
        </authorList>
    </citation>
    <scope>NUCLEOTIDE SEQUENCE</scope>
</reference>
<keyword evidence="2 6" id="KW-0812">Transmembrane</keyword>
<feature type="transmembrane region" description="Helical" evidence="6">
    <location>
        <begin position="265"/>
        <end position="287"/>
    </location>
</feature>
<feature type="transmembrane region" description="Helical" evidence="6">
    <location>
        <begin position="31"/>
        <end position="48"/>
    </location>
</feature>
<dbReference type="EMBL" id="CAEZUN010000006">
    <property type="protein sequence ID" value="CAB4591469.1"/>
    <property type="molecule type" value="Genomic_DNA"/>
</dbReference>
<evidence type="ECO:0000256" key="5">
    <source>
        <dbReference type="SAM" id="MobiDB-lite"/>
    </source>
</evidence>
<feature type="transmembrane region" description="Helical" evidence="6">
    <location>
        <begin position="227"/>
        <end position="245"/>
    </location>
</feature>
<feature type="transmembrane region" description="Helical" evidence="6">
    <location>
        <begin position="299"/>
        <end position="319"/>
    </location>
</feature>
<evidence type="ECO:0000256" key="1">
    <source>
        <dbReference type="ARBA" id="ARBA00022475"/>
    </source>
</evidence>
<evidence type="ECO:0000256" key="6">
    <source>
        <dbReference type="SAM" id="Phobius"/>
    </source>
</evidence>
<keyword evidence="1" id="KW-1003">Cell membrane</keyword>
<dbReference type="PANTHER" id="PTHR39344">
    <property type="entry name" value="UPF0182 PROTEIN SLL1060"/>
    <property type="match status" value="1"/>
</dbReference>
<sequence length="988" mass="108914">MRNPSDLPRSPFPRRNSSGGFGFNAFKKGRAIWTVVFAIFVVGGISARSISGFYVDLLWHDVLGRTDIFWGVITTKISLAAIFVAVFAVAMLINLWLADRLAPENVPVSAEQRALDGYRQLVAKRQWLVRIVVSVVLGLLVGLPATAQWQDWQLFRHAQQFGIQDPLFSRDLSFYIFRLPFLEFLVSWVLAALVLITLVTTMIHYLNGSIQMQMQGRRVTPQAKAHLSVLFALIALSRAASYWLGRFELTRSTRGVVQGATYTDVNAQLPATSLMILVSIAVAALFLWNVLQKGWRLPVLATMLWVVVAVVAGAIYPSLVQRFSVQPNVSTKELPYIERNLSATKIAMGLNDVKQVDVKYGLITAADVSADAEPLRDVRQLDPLQMRDRFVLDEGQTSYYAIRDLDVDRYAIDGRVQQVLVGARELNTDGIPNRTWVSRHLLYTHGCGLVVAPASKVTVDGRPIYTNLDVKQPELYFGEGLDSYALVKSREVEQSCADGKTSAFSGTGGVQLSSLIRRAAFAVHFGEYNLLGSGLITPQSQIMFFRNIRERAEKIAPFLKMDSDPYPVVVDGKVMWVLDAFTTTDRYPYAQRANIDQLSSGSGLNTNFNYVRNSVKIVVDAYDGSMKFYVVDPKDPIITTWQSVYPKLFTSVALAPKQLVEHFRYPEDLFRVQTNTYGRYQFEDATMFFNRNAAWSVAQAPAIEPEGVSGAVSGGLVDDLNTLNTGDVRDASVARFEPYYTMFHEPNSAQKTGVFSMLRPFVPFSADNARKELRAFMTVSSDPATYGQLTVFKINDPLPEGPATVAAEIGSDPAVSQQITLLDQRGSRVIYGDLQIVNIGKGLVYVRPLFVRPDDPSAKQIFVRKFLASYNNKVVLADDLTSAIAKLFPGFKDNLGDRINDGSAAPAEDTATNSAPTDDTATTDTTLPSSTGGNSALDTPNALLAKAEELFAEADAALGNTPPDFSLYQQKLAEARSLISQAISLIGG</sequence>
<dbReference type="Pfam" id="PF03699">
    <property type="entry name" value="UPF0182"/>
    <property type="match status" value="1"/>
</dbReference>
<evidence type="ECO:0000256" key="3">
    <source>
        <dbReference type="ARBA" id="ARBA00022989"/>
    </source>
</evidence>
<feature type="compositionally biased region" description="Low complexity" evidence="5">
    <location>
        <begin position="909"/>
        <end position="931"/>
    </location>
</feature>
<feature type="region of interest" description="Disordered" evidence="5">
    <location>
        <begin position="899"/>
        <end position="938"/>
    </location>
</feature>
<evidence type="ECO:0000256" key="2">
    <source>
        <dbReference type="ARBA" id="ARBA00022692"/>
    </source>
</evidence>
<evidence type="ECO:0000256" key="4">
    <source>
        <dbReference type="ARBA" id="ARBA00023136"/>
    </source>
</evidence>
<feature type="transmembrane region" description="Helical" evidence="6">
    <location>
        <begin position="68"/>
        <end position="97"/>
    </location>
</feature>
<proteinExistence type="predicted"/>
<dbReference type="InterPro" id="IPR005372">
    <property type="entry name" value="UPF0182"/>
</dbReference>
<keyword evidence="3 6" id="KW-1133">Transmembrane helix</keyword>
<accession>A0A6J6FUV5</accession>
<feature type="transmembrane region" description="Helical" evidence="6">
    <location>
        <begin position="127"/>
        <end position="147"/>
    </location>
</feature>
<organism evidence="7">
    <name type="scientific">freshwater metagenome</name>
    <dbReference type="NCBI Taxonomy" id="449393"/>
    <lineage>
        <taxon>unclassified sequences</taxon>
        <taxon>metagenomes</taxon>
        <taxon>ecological metagenomes</taxon>
    </lineage>
</organism>
<dbReference type="GO" id="GO:0005576">
    <property type="term" value="C:extracellular region"/>
    <property type="evidence" value="ECO:0007669"/>
    <property type="project" value="TreeGrafter"/>
</dbReference>
<gene>
    <name evidence="7" type="ORF">UFOPK1826_00082</name>
</gene>
<feature type="transmembrane region" description="Helical" evidence="6">
    <location>
        <begin position="185"/>
        <end position="206"/>
    </location>
</feature>
<protein>
    <submittedName>
        <fullName evidence="7">Unannotated protein</fullName>
    </submittedName>
</protein>
<dbReference type="AlphaFoldDB" id="A0A6J6FUV5"/>
<name>A0A6J6FUV5_9ZZZZ</name>
<evidence type="ECO:0000313" key="7">
    <source>
        <dbReference type="EMBL" id="CAB4591469.1"/>
    </source>
</evidence>
<dbReference type="GO" id="GO:0016020">
    <property type="term" value="C:membrane"/>
    <property type="evidence" value="ECO:0007669"/>
    <property type="project" value="InterPro"/>
</dbReference>